<evidence type="ECO:0000313" key="7">
    <source>
        <dbReference type="EMBL" id="QAZ68895.1"/>
    </source>
</evidence>
<evidence type="ECO:0000256" key="1">
    <source>
        <dbReference type="ARBA" id="ARBA00004302"/>
    </source>
</evidence>
<gene>
    <name evidence="7" type="ORF">C3Y92_17310</name>
</gene>
<feature type="transmembrane region" description="Helical" evidence="5">
    <location>
        <begin position="360"/>
        <end position="376"/>
    </location>
</feature>
<feature type="transmembrane region" description="Helical" evidence="5">
    <location>
        <begin position="13"/>
        <end position="35"/>
    </location>
</feature>
<feature type="transmembrane region" description="Helical" evidence="5">
    <location>
        <begin position="299"/>
        <end position="317"/>
    </location>
</feature>
<keyword evidence="8" id="KW-1185">Reference proteome</keyword>
<dbReference type="EMBL" id="CP026538">
    <property type="protein sequence ID" value="QAZ68895.1"/>
    <property type="molecule type" value="Genomic_DNA"/>
</dbReference>
<evidence type="ECO:0000259" key="6">
    <source>
        <dbReference type="PROSITE" id="PS51116"/>
    </source>
</evidence>
<feature type="transmembrane region" description="Helical" evidence="5">
    <location>
        <begin position="191"/>
        <end position="214"/>
    </location>
</feature>
<dbReference type="PROSITE" id="PS51116">
    <property type="entry name" value="LAMININ_IVB"/>
    <property type="match status" value="1"/>
</dbReference>
<feature type="transmembrane region" description="Helical" evidence="5">
    <location>
        <begin position="83"/>
        <end position="105"/>
    </location>
</feature>
<organism evidence="7 8">
    <name type="scientific">Solidesulfovibrio carbinolicus</name>
    <dbReference type="NCBI Taxonomy" id="296842"/>
    <lineage>
        <taxon>Bacteria</taxon>
        <taxon>Pseudomonadati</taxon>
        <taxon>Thermodesulfobacteriota</taxon>
        <taxon>Desulfovibrionia</taxon>
        <taxon>Desulfovibrionales</taxon>
        <taxon>Desulfovibrionaceae</taxon>
        <taxon>Solidesulfovibrio</taxon>
    </lineage>
</organism>
<keyword evidence="3" id="KW-0272">Extracellular matrix</keyword>
<feature type="domain" description="Laminin IV type B" evidence="6">
    <location>
        <begin position="407"/>
        <end position="519"/>
    </location>
</feature>
<keyword evidence="2" id="KW-0964">Secreted</keyword>
<dbReference type="Proteomes" id="UP000293296">
    <property type="component" value="Chromosome"/>
</dbReference>
<evidence type="ECO:0000256" key="4">
    <source>
        <dbReference type="ARBA" id="ARBA00022869"/>
    </source>
</evidence>
<feature type="transmembrane region" description="Helical" evidence="5">
    <location>
        <begin position="111"/>
        <end position="131"/>
    </location>
</feature>
<evidence type="ECO:0000256" key="2">
    <source>
        <dbReference type="ARBA" id="ARBA00022525"/>
    </source>
</evidence>
<dbReference type="KEGG" id="dcb:C3Y92_17310"/>
<keyword evidence="5" id="KW-0472">Membrane</keyword>
<name>A0A4P6HP70_9BACT</name>
<keyword evidence="5" id="KW-1133">Transmembrane helix</keyword>
<comment type="subcellular location">
    <subcellularLocation>
        <location evidence="1">Secreted</location>
        <location evidence="1">Extracellular space</location>
        <location evidence="1">Extracellular matrix</location>
        <location evidence="1">Basement membrane</location>
    </subcellularLocation>
</comment>
<feature type="transmembrane region" description="Helical" evidence="5">
    <location>
        <begin position="138"/>
        <end position="157"/>
    </location>
</feature>
<dbReference type="InterPro" id="IPR013015">
    <property type="entry name" value="Laminin_IV_B"/>
</dbReference>
<dbReference type="RefSeq" id="WP_129354773.1">
    <property type="nucleotide sequence ID" value="NZ_CP026538.1"/>
</dbReference>
<accession>A0A4P6HP70</accession>
<evidence type="ECO:0000313" key="8">
    <source>
        <dbReference type="Proteomes" id="UP000293296"/>
    </source>
</evidence>
<feature type="transmembrane region" description="Helical" evidence="5">
    <location>
        <begin position="163"/>
        <end position="179"/>
    </location>
</feature>
<proteinExistence type="predicted"/>
<feature type="transmembrane region" description="Helical" evidence="5">
    <location>
        <begin position="337"/>
        <end position="355"/>
    </location>
</feature>
<keyword evidence="4" id="KW-0084">Basement membrane</keyword>
<dbReference type="OrthoDB" id="9429578at2"/>
<dbReference type="GO" id="GO:0005604">
    <property type="term" value="C:basement membrane"/>
    <property type="evidence" value="ECO:0007669"/>
    <property type="project" value="UniProtKB-SubCell"/>
</dbReference>
<evidence type="ECO:0000256" key="3">
    <source>
        <dbReference type="ARBA" id="ARBA00022530"/>
    </source>
</evidence>
<feature type="transmembrane region" description="Helical" evidence="5">
    <location>
        <begin position="226"/>
        <end position="246"/>
    </location>
</feature>
<evidence type="ECO:0000256" key="5">
    <source>
        <dbReference type="SAM" id="Phobius"/>
    </source>
</evidence>
<sequence length="519" mass="60062">MASRSTTSWAMRLLAGTLLIGLPIAISFWTICIIFQSSPWTYLPRNHDETLFWIDANSFYHVGLQGGYSGFEEMLGFAPRLGIGLYGGHGFFAFFLATIIGKLIGFPEYSGINFAYFFYFAAAAIFFVARWRGRSDMLLFAALFIGSFFPFFSHLILNWQETLHVSVAIALASIFMSLISEDAHTPKRRNAFIIGFVLLLLASLLRYSWALLYLPLFLFTRKPGKWGYIRSTIAGFLMIGVCYIMYKLISAPYPYGKFGFNYLEGLFSEGFSSKHYLDYLAWNIEFFFSFERDNVHDKLLLWTMSSFVFAAPVLTYLFQNKIEGVGKNGTTAADLTLFHIINMGGLFIFSIFWYYPNTRLLAPCFLLSLVIMTSYLPSRWYYIVLVASLMLLPVNLENHRDGQTDTYPIKQEYEYLSNKYKTYGREMAKTIRYIPDSSPWCNTLMLLDWTKRDFLDVPPGIAIHFFKEPEKHDLPYKSHYIFIMNDEQYSQVTRTTKIEQLWKSDHGTLYLNLDAQCQK</sequence>
<dbReference type="AlphaFoldDB" id="A0A4P6HP70"/>
<protein>
    <recommendedName>
        <fullName evidence="6">Laminin IV type B domain-containing protein</fullName>
    </recommendedName>
</protein>
<keyword evidence="5" id="KW-0812">Transmembrane</keyword>
<reference evidence="7 8" key="1">
    <citation type="submission" date="2018-02" db="EMBL/GenBank/DDBJ databases">
        <title>Genome sequence of Desulfovibrio carbinolicus DSM 3852.</title>
        <authorList>
            <person name="Wilbanks E."/>
            <person name="Skennerton C.T."/>
            <person name="Orphan V.J."/>
        </authorList>
    </citation>
    <scope>NUCLEOTIDE SEQUENCE [LARGE SCALE GENOMIC DNA]</scope>
    <source>
        <strain evidence="7 8">DSM 3852</strain>
    </source>
</reference>